<gene>
    <name evidence="2" type="ORF">VITISV_031876</name>
</gene>
<protein>
    <submittedName>
        <fullName evidence="2">Uncharacterized protein</fullName>
    </submittedName>
</protein>
<accession>A5C7C4</accession>
<evidence type="ECO:0000256" key="1">
    <source>
        <dbReference type="SAM" id="MobiDB-lite"/>
    </source>
</evidence>
<feature type="region of interest" description="Disordered" evidence="1">
    <location>
        <begin position="1"/>
        <end position="94"/>
    </location>
</feature>
<feature type="compositionally biased region" description="Basic and acidic residues" evidence="1">
    <location>
        <begin position="42"/>
        <end position="52"/>
    </location>
</feature>
<organism evidence="2">
    <name type="scientific">Vitis vinifera</name>
    <name type="common">Grape</name>
    <dbReference type="NCBI Taxonomy" id="29760"/>
    <lineage>
        <taxon>Eukaryota</taxon>
        <taxon>Viridiplantae</taxon>
        <taxon>Streptophyta</taxon>
        <taxon>Embryophyta</taxon>
        <taxon>Tracheophyta</taxon>
        <taxon>Spermatophyta</taxon>
        <taxon>Magnoliopsida</taxon>
        <taxon>eudicotyledons</taxon>
        <taxon>Gunneridae</taxon>
        <taxon>Pentapetalae</taxon>
        <taxon>rosids</taxon>
        <taxon>Vitales</taxon>
        <taxon>Vitaceae</taxon>
        <taxon>Viteae</taxon>
        <taxon>Vitis</taxon>
    </lineage>
</organism>
<dbReference type="AlphaFoldDB" id="A5C7C4"/>
<reference evidence="2" key="1">
    <citation type="journal article" date="2007" name="PLoS ONE">
        <title>The first genome sequence of an elite grapevine cultivar (Pinot noir Vitis vinifera L.): coping with a highly heterozygous genome.</title>
        <authorList>
            <person name="Velasco R."/>
            <person name="Zharkikh A."/>
            <person name="Troggio M."/>
            <person name="Cartwright D.A."/>
            <person name="Cestaro A."/>
            <person name="Pruss D."/>
            <person name="Pindo M."/>
            <person name="FitzGerald L.M."/>
            <person name="Vezzulli S."/>
            <person name="Reid J."/>
            <person name="Malacarne G."/>
            <person name="Iliev D."/>
            <person name="Coppola G."/>
            <person name="Wardell B."/>
            <person name="Micheletti D."/>
            <person name="Macalma T."/>
            <person name="Facci M."/>
            <person name="Mitchell J.T."/>
            <person name="Perazzolli M."/>
            <person name="Eldredge G."/>
            <person name="Gatto P."/>
            <person name="Oyzerski R."/>
            <person name="Moretto M."/>
            <person name="Gutin N."/>
            <person name="Stefanini M."/>
            <person name="Chen Y."/>
            <person name="Segala C."/>
            <person name="Davenport C."/>
            <person name="Dematte L."/>
            <person name="Mraz A."/>
            <person name="Battilana J."/>
            <person name="Stormo K."/>
            <person name="Costa F."/>
            <person name="Tao Q."/>
            <person name="Si-Ammour A."/>
            <person name="Harkins T."/>
            <person name="Lackey A."/>
            <person name="Perbost C."/>
            <person name="Taillon B."/>
            <person name="Stella A."/>
            <person name="Solovyev V."/>
            <person name="Fawcett J.A."/>
            <person name="Sterck L."/>
            <person name="Vandepoele K."/>
            <person name="Grando S.M."/>
            <person name="Toppo S."/>
            <person name="Moser C."/>
            <person name="Lanchbury J."/>
            <person name="Bogden R."/>
            <person name="Skolnick M."/>
            <person name="Sgaramella V."/>
            <person name="Bhatnagar S.K."/>
            <person name="Fontana P."/>
            <person name="Gutin A."/>
            <person name="Van de Peer Y."/>
            <person name="Salamini F."/>
            <person name="Viola R."/>
        </authorList>
    </citation>
    <scope>NUCLEOTIDE SEQUENCE</scope>
</reference>
<proteinExistence type="predicted"/>
<feature type="compositionally biased region" description="Polar residues" evidence="1">
    <location>
        <begin position="31"/>
        <end position="41"/>
    </location>
</feature>
<name>A5C7C4_VITVI</name>
<dbReference type="EMBL" id="AM484863">
    <property type="protein sequence ID" value="CAN79754.1"/>
    <property type="molecule type" value="Genomic_DNA"/>
</dbReference>
<evidence type="ECO:0000313" key="2">
    <source>
        <dbReference type="EMBL" id="CAN79754.1"/>
    </source>
</evidence>
<sequence>MTTHEDRQLGRKIMKPVKGPMILGKEGMPQYDNSNGSTTRSKVSEAYERFDDLGEGGYAPVGRYPRSPKYAEKTKPEVSIAPKPIESGNHKQKVKSRYQNIRLCGYAPACNEDNMK</sequence>